<organism evidence="2 3">
    <name type="scientific">Streptomyces qaidamensis</name>
    <dbReference type="NCBI Taxonomy" id="1783515"/>
    <lineage>
        <taxon>Bacteria</taxon>
        <taxon>Bacillati</taxon>
        <taxon>Actinomycetota</taxon>
        <taxon>Actinomycetes</taxon>
        <taxon>Kitasatosporales</taxon>
        <taxon>Streptomycetaceae</taxon>
        <taxon>Streptomyces</taxon>
        <taxon>Streptomyces aurantiacus group</taxon>
    </lineage>
</organism>
<proteinExistence type="predicted"/>
<feature type="region of interest" description="Disordered" evidence="1">
    <location>
        <begin position="103"/>
        <end position="127"/>
    </location>
</feature>
<evidence type="ECO:0000313" key="3">
    <source>
        <dbReference type="Proteomes" id="UP000076096"/>
    </source>
</evidence>
<gene>
    <name evidence="2" type="ORF">A4E84_20320</name>
</gene>
<accession>A0A143C2J7</accession>
<evidence type="ECO:0000256" key="1">
    <source>
        <dbReference type="SAM" id="MobiDB-lite"/>
    </source>
</evidence>
<keyword evidence="3" id="KW-1185">Reference proteome</keyword>
<reference evidence="3" key="1">
    <citation type="submission" date="2016-04" db="EMBL/GenBank/DDBJ databases">
        <authorList>
            <person name="Zhang B."/>
        </authorList>
    </citation>
    <scope>NUCLEOTIDE SEQUENCE [LARGE SCALE GENOMIC DNA]</scope>
    <source>
        <strain evidence="3">S10</strain>
    </source>
</reference>
<dbReference type="KEGG" id="stsi:A4E84_20320"/>
<feature type="compositionally biased region" description="Basic and acidic residues" evidence="1">
    <location>
        <begin position="103"/>
        <end position="114"/>
    </location>
</feature>
<evidence type="ECO:0000313" key="2">
    <source>
        <dbReference type="EMBL" id="AMW11632.1"/>
    </source>
</evidence>
<name>A0A143C2J7_9ACTN</name>
<dbReference type="RefSeq" id="WP_062927947.1">
    <property type="nucleotide sequence ID" value="NZ_CP015098.1"/>
</dbReference>
<protein>
    <submittedName>
        <fullName evidence="2">Uncharacterized protein</fullName>
    </submittedName>
</protein>
<dbReference type="AlphaFoldDB" id="A0A143C2J7"/>
<dbReference type="STRING" id="1783515.A4E84_20320"/>
<dbReference type="EMBL" id="CP015098">
    <property type="protein sequence ID" value="AMW11632.1"/>
    <property type="molecule type" value="Genomic_DNA"/>
</dbReference>
<dbReference type="Proteomes" id="UP000076096">
    <property type="component" value="Chromosome"/>
</dbReference>
<sequence length="293" mass="31396">MTTATTPPPVCGACNHHRDNHDTRKAHCTTCAADCAYRPPRALPCGHCYEERGQQIHPPPECPVGHLETVIDRWPALQERAGTRPATSWPPAMGISRLISDEERQELAEERADTNPDAPGPRPAPVDVDVLDVMTTVETGLVTAADWLASRIQREPVTAPAGKGWGDEAHKAAVLLAAKDTADPARWRFTGQRTTPVAAAWLAARLAHRPGPCRTLDDGERGAIVEVARMASELVRRALGDARRVEDVPHPCPQPCGGQLVVEGGDGTPPVVRCTSPGCGRTWTESEAPSDAA</sequence>